<evidence type="ECO:0000313" key="8">
    <source>
        <dbReference type="Proteomes" id="UP000284916"/>
    </source>
</evidence>
<dbReference type="GO" id="GO:0098797">
    <property type="term" value="C:plasma membrane protein complex"/>
    <property type="evidence" value="ECO:0007669"/>
    <property type="project" value="TreeGrafter"/>
</dbReference>
<dbReference type="Proteomes" id="UP000284916">
    <property type="component" value="Unassembled WGS sequence"/>
</dbReference>
<dbReference type="AlphaFoldDB" id="A0A3E4Z3V7"/>
<evidence type="ECO:0000313" key="7">
    <source>
        <dbReference type="Proteomes" id="UP000284361"/>
    </source>
</evidence>
<dbReference type="RefSeq" id="WP_117703011.1">
    <property type="nucleotide sequence ID" value="NZ_CAUCUV010000015.1"/>
</dbReference>
<evidence type="ECO:0000313" key="6">
    <source>
        <dbReference type="Proteomes" id="UP000260814"/>
    </source>
</evidence>
<dbReference type="SUPFAM" id="SSF74653">
    <property type="entry name" value="TolA/TonB C-terminal domain"/>
    <property type="match status" value="1"/>
</dbReference>
<gene>
    <name evidence="5" type="ORF">DW035_13950</name>
    <name evidence="4" type="ORF">DW789_15630</name>
    <name evidence="3" type="ORF">DXB87_16870</name>
</gene>
<evidence type="ECO:0000313" key="4">
    <source>
        <dbReference type="EMBL" id="RHD46994.1"/>
    </source>
</evidence>
<feature type="transmembrane region" description="Helical" evidence="1">
    <location>
        <begin position="23"/>
        <end position="43"/>
    </location>
</feature>
<evidence type="ECO:0000259" key="2">
    <source>
        <dbReference type="Pfam" id="PF03544"/>
    </source>
</evidence>
<dbReference type="Gene3D" id="3.30.1150.10">
    <property type="match status" value="1"/>
</dbReference>
<proteinExistence type="predicted"/>
<comment type="caution">
    <text evidence="3">The sequence shown here is derived from an EMBL/GenBank/DDBJ whole genome shotgun (WGS) entry which is preliminary data.</text>
</comment>
<dbReference type="InterPro" id="IPR051045">
    <property type="entry name" value="TonB-dependent_transducer"/>
</dbReference>
<feature type="domain" description="TonB C-terminal" evidence="2">
    <location>
        <begin position="90"/>
        <end position="164"/>
    </location>
</feature>
<dbReference type="EMBL" id="QROI01000027">
    <property type="protein sequence ID" value="RHL12081.1"/>
    <property type="molecule type" value="Genomic_DNA"/>
</dbReference>
<reference evidence="6 7" key="1">
    <citation type="submission" date="2018-08" db="EMBL/GenBank/DDBJ databases">
        <title>A genome reference for cultivated species of the human gut microbiota.</title>
        <authorList>
            <person name="Zou Y."/>
            <person name="Xue W."/>
            <person name="Luo G."/>
        </authorList>
    </citation>
    <scope>NUCLEOTIDE SEQUENCE [LARGE SCALE GENOMIC DNA]</scope>
    <source>
        <strain evidence="5 8">AF39-11</strain>
        <strain evidence="4 7">AM31-10</strain>
        <strain evidence="3 6">OM06-2</strain>
    </source>
</reference>
<dbReference type="PANTHER" id="PTHR33446">
    <property type="entry name" value="PROTEIN TONB-RELATED"/>
    <property type="match status" value="1"/>
</dbReference>
<dbReference type="InterPro" id="IPR037682">
    <property type="entry name" value="TonB_C"/>
</dbReference>
<dbReference type="Proteomes" id="UP000284361">
    <property type="component" value="Unassembled WGS sequence"/>
</dbReference>
<accession>A0A3E4Z3V7</accession>
<dbReference type="PANTHER" id="PTHR33446:SF2">
    <property type="entry name" value="PROTEIN TONB"/>
    <property type="match status" value="1"/>
</dbReference>
<evidence type="ECO:0000313" key="5">
    <source>
        <dbReference type="EMBL" id="RHL12081.1"/>
    </source>
</evidence>
<dbReference type="EMBL" id="QSJG01000060">
    <property type="protein sequence ID" value="RHD46994.1"/>
    <property type="molecule type" value="Genomic_DNA"/>
</dbReference>
<dbReference type="EMBL" id="QSTW01000039">
    <property type="protein sequence ID" value="RGM84784.1"/>
    <property type="molecule type" value="Genomic_DNA"/>
</dbReference>
<evidence type="ECO:0000313" key="3">
    <source>
        <dbReference type="EMBL" id="RGM84784.1"/>
    </source>
</evidence>
<sequence length="167" mass="19288">MKEENDVYFLGSERKTPHRKKTIYILASAVILLFILLAGKWLLSQDKKTTEDKMLQTISVYPEDQITRQPRFDKDKDITAFYQWFGQNLKYPEGLENIKAKVIVRFVVNTDSTLCDFKVLEAPKERAFENAVITLLKGSPKWSPAELADGTKVRIEFTLPVSFQPEK</sequence>
<evidence type="ECO:0000256" key="1">
    <source>
        <dbReference type="SAM" id="Phobius"/>
    </source>
</evidence>
<dbReference type="GO" id="GO:0031992">
    <property type="term" value="F:energy transducer activity"/>
    <property type="evidence" value="ECO:0007669"/>
    <property type="project" value="TreeGrafter"/>
</dbReference>
<name>A0A3E4Z3V7_9BACT</name>
<protein>
    <recommendedName>
        <fullName evidence="2">TonB C-terminal domain-containing protein</fullName>
    </recommendedName>
</protein>
<keyword evidence="1" id="KW-1133">Transmembrane helix</keyword>
<keyword evidence="1" id="KW-0812">Transmembrane</keyword>
<dbReference type="GO" id="GO:0055085">
    <property type="term" value="P:transmembrane transport"/>
    <property type="evidence" value="ECO:0007669"/>
    <property type="project" value="InterPro"/>
</dbReference>
<dbReference type="Pfam" id="PF03544">
    <property type="entry name" value="TonB_C"/>
    <property type="match status" value="1"/>
</dbReference>
<keyword evidence="1" id="KW-0472">Membrane</keyword>
<organism evidence="3 6">
    <name type="scientific">Phocaeicola plebeius</name>
    <dbReference type="NCBI Taxonomy" id="310297"/>
    <lineage>
        <taxon>Bacteria</taxon>
        <taxon>Pseudomonadati</taxon>
        <taxon>Bacteroidota</taxon>
        <taxon>Bacteroidia</taxon>
        <taxon>Bacteroidales</taxon>
        <taxon>Bacteroidaceae</taxon>
        <taxon>Phocaeicola</taxon>
    </lineage>
</organism>
<dbReference type="Proteomes" id="UP000260814">
    <property type="component" value="Unassembled WGS sequence"/>
</dbReference>